<dbReference type="EMBL" id="HADW01004710">
    <property type="protein sequence ID" value="SBP06110.1"/>
    <property type="molecule type" value="Transcribed_RNA"/>
</dbReference>
<accession>A0A1A7WK61</accession>
<dbReference type="AlphaFoldDB" id="A0A1A7WK61"/>
<dbReference type="GO" id="GO:0004842">
    <property type="term" value="F:ubiquitin-protein transferase activity"/>
    <property type="evidence" value="ECO:0007669"/>
    <property type="project" value="InterPro"/>
</dbReference>
<dbReference type="Gene3D" id="3.90.1750.10">
    <property type="entry name" value="Hect, E3 ligase catalytic domains"/>
    <property type="match status" value="1"/>
</dbReference>
<reference evidence="1" key="1">
    <citation type="submission" date="2016-05" db="EMBL/GenBank/DDBJ databases">
        <authorList>
            <person name="Lavstsen T."/>
            <person name="Jespersen J.S."/>
        </authorList>
    </citation>
    <scope>NUCLEOTIDE SEQUENCE</scope>
    <source>
        <tissue evidence="1">Brain</tissue>
    </source>
</reference>
<proteinExistence type="predicted"/>
<reference evidence="1" key="2">
    <citation type="submission" date="2016-06" db="EMBL/GenBank/DDBJ databases">
        <title>The genome of a short-lived fish provides insights into sex chromosome evolution and the genetic control of aging.</title>
        <authorList>
            <person name="Reichwald K."/>
            <person name="Felder M."/>
            <person name="Petzold A."/>
            <person name="Koch P."/>
            <person name="Groth M."/>
            <person name="Platzer M."/>
        </authorList>
    </citation>
    <scope>NUCLEOTIDE SEQUENCE</scope>
    <source>
        <tissue evidence="1">Brain</tissue>
    </source>
</reference>
<evidence type="ECO:0008006" key="2">
    <source>
        <dbReference type="Google" id="ProtNLM"/>
    </source>
</evidence>
<dbReference type="InterPro" id="IPR035983">
    <property type="entry name" value="Hect_E3_ubiquitin_ligase"/>
</dbReference>
<dbReference type="SUPFAM" id="SSF56204">
    <property type="entry name" value="Hect, E3 ligase catalytic domain"/>
    <property type="match status" value="1"/>
</dbReference>
<evidence type="ECO:0000313" key="1">
    <source>
        <dbReference type="EMBL" id="SBP06110.1"/>
    </source>
</evidence>
<protein>
    <recommendedName>
        <fullName evidence="2">HECT domain-containing protein</fullName>
    </recommendedName>
</protein>
<gene>
    <name evidence="1" type="primary">Nfu_g_1_016921</name>
</gene>
<organism evidence="1">
    <name type="scientific">Iconisemion striatum</name>
    <dbReference type="NCBI Taxonomy" id="60296"/>
    <lineage>
        <taxon>Eukaryota</taxon>
        <taxon>Metazoa</taxon>
        <taxon>Chordata</taxon>
        <taxon>Craniata</taxon>
        <taxon>Vertebrata</taxon>
        <taxon>Euteleostomi</taxon>
        <taxon>Actinopterygii</taxon>
        <taxon>Neopterygii</taxon>
        <taxon>Teleostei</taxon>
        <taxon>Neoteleostei</taxon>
        <taxon>Acanthomorphata</taxon>
        <taxon>Ovalentaria</taxon>
        <taxon>Atherinomorphae</taxon>
        <taxon>Cyprinodontiformes</taxon>
        <taxon>Nothobranchiidae</taxon>
        <taxon>Iconisemion</taxon>
    </lineage>
</organism>
<sequence length="74" mass="8346">MADDYGGPRREFFRLVMIEVQNSQGIFEGKPGDLFFNYSQQLLANNKFYTAGKRTAWSVAHNEPVPAASTAIYI</sequence>
<name>A0A1A7WK61_9TELE</name>